<protein>
    <submittedName>
        <fullName evidence="8">Alpha/beta hydrolase, putative</fullName>
    </submittedName>
</protein>
<dbReference type="VEuPathDB" id="PlasmoDB:PVP01_0935300"/>
<feature type="compositionally biased region" description="Basic and acidic residues" evidence="7">
    <location>
        <begin position="1327"/>
        <end position="1343"/>
    </location>
</feature>
<dbReference type="GO" id="GO:0016787">
    <property type="term" value="F:hydrolase activity"/>
    <property type="evidence" value="ECO:0007669"/>
    <property type="project" value="UniProtKB-KW"/>
</dbReference>
<accession>A0A564ZW26</accession>
<organism evidence="8 9">
    <name type="scientific">Plasmodium vivax</name>
    <name type="common">malaria parasite P. vivax</name>
    <dbReference type="NCBI Taxonomy" id="5855"/>
    <lineage>
        <taxon>Eukaryota</taxon>
        <taxon>Sar</taxon>
        <taxon>Alveolata</taxon>
        <taxon>Apicomplexa</taxon>
        <taxon>Aconoidasida</taxon>
        <taxon>Haemosporida</taxon>
        <taxon>Plasmodiidae</taxon>
        <taxon>Plasmodium</taxon>
        <taxon>Plasmodium (Plasmodium)</taxon>
    </lineage>
</organism>
<keyword evidence="5" id="KW-0496">Mitochondrion</keyword>
<keyword evidence="4" id="KW-0256">Endoplasmic reticulum</keyword>
<feature type="compositionally biased region" description="Acidic residues" evidence="7">
    <location>
        <begin position="1315"/>
        <end position="1326"/>
    </location>
</feature>
<dbReference type="PANTHER" id="PTHR48182">
    <property type="entry name" value="PROTEIN SERAC1"/>
    <property type="match status" value="1"/>
</dbReference>
<dbReference type="VEuPathDB" id="PlasmoDB:PVPAM_090039400"/>
<dbReference type="GO" id="GO:0005783">
    <property type="term" value="C:endoplasmic reticulum"/>
    <property type="evidence" value="ECO:0007669"/>
    <property type="project" value="UniProtKB-SubCell"/>
</dbReference>
<feature type="compositionally biased region" description="Polar residues" evidence="7">
    <location>
        <begin position="1093"/>
        <end position="1104"/>
    </location>
</feature>
<gene>
    <name evidence="8" type="ORF">PVP01_0935300</name>
</gene>
<dbReference type="PANTHER" id="PTHR48182:SF2">
    <property type="entry name" value="PROTEIN SERAC1"/>
    <property type="match status" value="1"/>
</dbReference>
<dbReference type="VEuPathDB" id="PlasmoDB:PVX_092335"/>
<comment type="subcellular location">
    <subcellularLocation>
        <location evidence="2">Endoplasmic reticulum</location>
    </subcellularLocation>
    <subcellularLocation>
        <location evidence="3">Membrane</location>
    </subcellularLocation>
    <subcellularLocation>
        <location evidence="1">Mitochondrion</location>
    </subcellularLocation>
</comment>
<dbReference type="InterPro" id="IPR052374">
    <property type="entry name" value="SERAC1"/>
</dbReference>
<feature type="region of interest" description="Disordered" evidence="7">
    <location>
        <begin position="1285"/>
        <end position="1363"/>
    </location>
</feature>
<sequence length="1576" mass="182141">MYERFWEKISFASVNLLSKLNFGDRDRGRGRGSKKERAKLRGIKKGKKNATTLPLLLRIEDHPKRKKKKTFRESFKKEQPFWYLLRKNKYSQVKPLFNDIVKTYTERQLLSDLSLNFLCWLSSREKCANSLSARDVHTLLLILSREFLARRDGEAAAMSGGAHGDVKVGVHNDVKDVADDGGYPPLENDRDAKILKTSCYLLRQLYLNGEGSDVVDDSFAILFLTKLNYVVEKKNNLGQKDLRHNYSFYFYVLLLYYYLYVYNNTKSVVLFPGGRIFKFSFGGTNEMALVHRRYDSVKDSCMHNMKRYGSYSETHNCVDKEEGKKTKDYFNKRKYSHFLKNNYSINFDCLKEHIHLFFKFNDMSNVHFVTHMERLKVLQLTSHECIRRGKSHWMSEPVSNYLMLCLRLLSKLNSKREGGNYPQAKCSNGVPSSSSENARGGKKNNANFFTAEKEKNKRRKVPTNLLLTNISNERKRQKNKIVLTELLYQAIDYVTLNGETPPCSSKGNNSIIENGLSEIVNCLEKKFKLKYVGSAKDVEHLSQSESKKKSKNEKNADGEENILFNIINIDSKLKNKNKGNLNVETLLKKINDLLSIGRDPSAYVHSGLHIIIRNMCLNRLNSLNIDLLFLVNLYSNNNFKNKFFHYDWKLATTPWGSENGGGGAAQETHIEAPNEAETGGQDAAKEGEKSDILPSVGLPSVSLPSVSLPTVSLPSLHLPTLNLPTLNLSSLNLSALYTPLTNKAEDDSFNPEAKKKSQGVAKRKNKRIHNELSLCLKIIANSFASKDLCFNSFSLLYFMYKNILDNVMRISFNFTYFISAEFFFFNDNMNFLSLVNLKRELMPSSVYFDSIRAFTNIKTHYKYFLGLAREGVQKEEVKRWRQHPILLSSLRGDLQSGGDVRSGGDLRSGRDLQSGGEETPQPWRTPFDLFLDRVDNLLKDATVGQKLNSKELLCECPTHQTYFLAKKKKKKKILLDEHMYLISSYNHHFYNLHDRFLPIYTYSKMCHIDRKKGNPPGEAILRKREKMRNYTIEANVKVRQPQRRKKKKVDIVMVHGLRGNALRTWRFSNLYHNSPNYRFYYRNDNLKRYEKGVTNTKTGSSDSANESDDSTDGGKHYVWSFLDINGKKEEELCNQSLSGSSSLEKNEVKEKEDELFTAINNNTDKFKGNRNVFLFDESSREIRNCIKIRNSFRFVANEDLINMMLLNYKHNQNVFSVYADTRIINKNIFKSIFLNNNKLKNDLDLYSDLLSYLLWPVYLLFPRSRRSNIFIFNYHSPLYPDGSYYVKRGRRNGRGDSARRDKLERGEGEGGEEGREGDEEGREGDEEGRGAEKKEENHPERTRVGLLNGSINGEDKKEPDSQGHMFSYLSSINSLFTKKEESHEQCFNKQKYFYTDRMNLEELSIFLLKKLKGINIGRHNDIIFIAHSMGGLLTQYVLLKNDDILRRTKFVFFYASPHFGSPLSSTAFLFKTFLSPYVYQLNDYDSTLSNLQYSFRERIKDSTVKVYSFSESEKTPLPIIGVHTMIVPSVSSYLNYSKMFTIIKDCNHLEISKLNSEDDVKYHYLNRAIREVLRAK</sequence>
<dbReference type="SUPFAM" id="SSF53474">
    <property type="entry name" value="alpha/beta-Hydrolases"/>
    <property type="match status" value="1"/>
</dbReference>
<dbReference type="EMBL" id="LT635620">
    <property type="protein sequence ID" value="VUZ96018.1"/>
    <property type="molecule type" value="Genomic_DNA"/>
</dbReference>
<dbReference type="GO" id="GO:0005739">
    <property type="term" value="C:mitochondrion"/>
    <property type="evidence" value="ECO:0007669"/>
    <property type="project" value="UniProtKB-SubCell"/>
</dbReference>
<dbReference type="VEuPathDB" id="PlasmoDB:PVW1_090039800"/>
<feature type="compositionally biased region" description="Polar residues" evidence="7">
    <location>
        <begin position="425"/>
        <end position="437"/>
    </location>
</feature>
<keyword evidence="6" id="KW-0472">Membrane</keyword>
<name>A0A564ZW26_PLAVI</name>
<dbReference type="Proteomes" id="UP000220605">
    <property type="component" value="Chromosome 9"/>
</dbReference>
<dbReference type="GO" id="GO:0016020">
    <property type="term" value="C:membrane"/>
    <property type="evidence" value="ECO:0007669"/>
    <property type="project" value="UniProtKB-SubCell"/>
</dbReference>
<dbReference type="OrthoDB" id="5086500at2759"/>
<evidence type="ECO:0000313" key="8">
    <source>
        <dbReference type="EMBL" id="VUZ96018.1"/>
    </source>
</evidence>
<feature type="region of interest" description="Disordered" evidence="7">
    <location>
        <begin position="1093"/>
        <end position="1112"/>
    </location>
</feature>
<feature type="region of interest" description="Disordered" evidence="7">
    <location>
        <begin position="896"/>
        <end position="924"/>
    </location>
</feature>
<evidence type="ECO:0000313" key="9">
    <source>
        <dbReference type="Proteomes" id="UP000220605"/>
    </source>
</evidence>
<keyword evidence="8" id="KW-0378">Hydrolase</keyword>
<evidence type="ECO:0000256" key="3">
    <source>
        <dbReference type="ARBA" id="ARBA00004370"/>
    </source>
</evidence>
<dbReference type="InterPro" id="IPR029058">
    <property type="entry name" value="AB_hydrolase_fold"/>
</dbReference>
<evidence type="ECO:0000256" key="6">
    <source>
        <dbReference type="ARBA" id="ARBA00023136"/>
    </source>
</evidence>
<dbReference type="Gene3D" id="3.40.50.1820">
    <property type="entry name" value="alpha/beta hydrolase"/>
    <property type="match status" value="1"/>
</dbReference>
<proteinExistence type="predicted"/>
<reference evidence="9" key="1">
    <citation type="submission" date="2016-07" db="EMBL/GenBank/DDBJ databases">
        <authorList>
            <consortium name="Pathogen Informatics"/>
        </authorList>
    </citation>
    <scope>NUCLEOTIDE SEQUENCE [LARGE SCALE GENOMIC DNA]</scope>
</reference>
<feature type="compositionally biased region" description="Basic and acidic residues" evidence="7">
    <location>
        <begin position="1293"/>
        <end position="1314"/>
    </location>
</feature>
<feature type="region of interest" description="Disordered" evidence="7">
    <location>
        <begin position="420"/>
        <end position="457"/>
    </location>
</feature>
<evidence type="ECO:0000256" key="4">
    <source>
        <dbReference type="ARBA" id="ARBA00022824"/>
    </source>
</evidence>
<evidence type="ECO:0000256" key="5">
    <source>
        <dbReference type="ARBA" id="ARBA00023128"/>
    </source>
</evidence>
<evidence type="ECO:0000256" key="7">
    <source>
        <dbReference type="SAM" id="MobiDB-lite"/>
    </source>
</evidence>
<evidence type="ECO:0000256" key="2">
    <source>
        <dbReference type="ARBA" id="ARBA00004240"/>
    </source>
</evidence>
<evidence type="ECO:0000256" key="1">
    <source>
        <dbReference type="ARBA" id="ARBA00004173"/>
    </source>
</evidence>